<evidence type="ECO:0000256" key="8">
    <source>
        <dbReference type="PIRSR" id="PIRSR614732-1"/>
    </source>
</evidence>
<dbReference type="GO" id="GO:0004588">
    <property type="term" value="F:orotate phosphoribosyltransferase activity"/>
    <property type="evidence" value="ECO:0007669"/>
    <property type="project" value="TreeGrafter"/>
</dbReference>
<dbReference type="InterPro" id="IPR014732">
    <property type="entry name" value="OMPdecase"/>
</dbReference>
<dbReference type="PROSITE" id="PS00156">
    <property type="entry name" value="OMPDECASE"/>
    <property type="match status" value="1"/>
</dbReference>
<dbReference type="Pfam" id="PF00215">
    <property type="entry name" value="OMPdecase"/>
    <property type="match status" value="1"/>
</dbReference>
<comment type="similarity">
    <text evidence="2 10">Belongs to the OMP decarboxylase family.</text>
</comment>
<evidence type="ECO:0000256" key="1">
    <source>
        <dbReference type="ARBA" id="ARBA00004861"/>
    </source>
</evidence>
<name>A0A1E3Q490_LIPST</name>
<dbReference type="Proteomes" id="UP000094385">
    <property type="component" value="Unassembled WGS sequence"/>
</dbReference>
<keyword evidence="6 10" id="KW-0665">Pyrimidine biosynthesis</keyword>
<evidence type="ECO:0000259" key="11">
    <source>
        <dbReference type="SMART" id="SM00934"/>
    </source>
</evidence>
<dbReference type="CDD" id="cd04725">
    <property type="entry name" value="OMP_decarboxylase_like"/>
    <property type="match status" value="1"/>
</dbReference>
<evidence type="ECO:0000256" key="4">
    <source>
        <dbReference type="ARBA" id="ARBA00021923"/>
    </source>
</evidence>
<evidence type="ECO:0000256" key="2">
    <source>
        <dbReference type="ARBA" id="ARBA00011018"/>
    </source>
</evidence>
<comment type="pathway">
    <text evidence="1 10">Pyrimidine metabolism; UMP biosynthesis via de novo pathway; UMP from orotate: step 2/2.</text>
</comment>
<dbReference type="FunFam" id="3.20.20.70:FF:000114">
    <property type="entry name" value="Decarboxylase,orotidine phosphate"/>
    <property type="match status" value="1"/>
</dbReference>
<dbReference type="InterPro" id="IPR018089">
    <property type="entry name" value="OMPdecase_AS"/>
</dbReference>
<keyword evidence="5 10" id="KW-0210">Decarboxylase</keyword>
<feature type="active site" description="For OMPdecase activity" evidence="8">
    <location>
        <position position="99"/>
    </location>
</feature>
<dbReference type="EC" id="4.1.1.23" evidence="3 10"/>
<dbReference type="PANTHER" id="PTHR19278">
    <property type="entry name" value="OROTATE PHOSPHORIBOSYLTRANSFERASE"/>
    <property type="match status" value="1"/>
</dbReference>
<dbReference type="Gene3D" id="3.20.20.70">
    <property type="entry name" value="Aldolase class I"/>
    <property type="match status" value="1"/>
</dbReference>
<feature type="domain" description="Orotidine 5'-phosphate decarboxylase" evidence="11">
    <location>
        <begin position="34"/>
        <end position="250"/>
    </location>
</feature>
<feature type="binding site" evidence="9">
    <location>
        <position position="156"/>
    </location>
    <ligand>
        <name>substrate</name>
    </ligand>
</feature>
<accession>A0A1E3Q490</accession>
<dbReference type="AlphaFoldDB" id="A0A1E3Q490"/>
<reference evidence="12 13" key="1">
    <citation type="journal article" date="2016" name="Proc. Natl. Acad. Sci. U.S.A.">
        <title>Comparative genomics of biotechnologically important yeasts.</title>
        <authorList>
            <person name="Riley R."/>
            <person name="Haridas S."/>
            <person name="Wolfe K.H."/>
            <person name="Lopes M.R."/>
            <person name="Hittinger C.T."/>
            <person name="Goeker M."/>
            <person name="Salamov A.A."/>
            <person name="Wisecaver J.H."/>
            <person name="Long T.M."/>
            <person name="Calvey C.H."/>
            <person name="Aerts A.L."/>
            <person name="Barry K.W."/>
            <person name="Choi C."/>
            <person name="Clum A."/>
            <person name="Coughlan A.Y."/>
            <person name="Deshpande S."/>
            <person name="Douglass A.P."/>
            <person name="Hanson S.J."/>
            <person name="Klenk H.-P."/>
            <person name="LaButti K.M."/>
            <person name="Lapidus A."/>
            <person name="Lindquist E.A."/>
            <person name="Lipzen A.M."/>
            <person name="Meier-Kolthoff J.P."/>
            <person name="Ohm R.A."/>
            <person name="Otillar R.P."/>
            <person name="Pangilinan J.L."/>
            <person name="Peng Y."/>
            <person name="Rokas A."/>
            <person name="Rosa C.A."/>
            <person name="Scheuner C."/>
            <person name="Sibirny A.A."/>
            <person name="Slot J.C."/>
            <person name="Stielow J.B."/>
            <person name="Sun H."/>
            <person name="Kurtzman C.P."/>
            <person name="Blackwell M."/>
            <person name="Grigoriev I.V."/>
            <person name="Jeffries T.W."/>
        </authorList>
    </citation>
    <scope>NUCLEOTIDE SEQUENCE [LARGE SCALE GENOMIC DNA]</scope>
    <source>
        <strain evidence="12 13">NRRL Y-11557</strain>
    </source>
</reference>
<comment type="catalytic activity">
    <reaction evidence="10">
        <text>orotidine 5'-phosphate + H(+) = UMP + CO2</text>
        <dbReference type="Rhea" id="RHEA:11596"/>
        <dbReference type="ChEBI" id="CHEBI:15378"/>
        <dbReference type="ChEBI" id="CHEBI:16526"/>
        <dbReference type="ChEBI" id="CHEBI:57538"/>
        <dbReference type="ChEBI" id="CHEBI:57865"/>
        <dbReference type="EC" id="4.1.1.23"/>
    </reaction>
</comment>
<dbReference type="GO" id="GO:0044205">
    <property type="term" value="P:'de novo' UMP biosynthetic process"/>
    <property type="evidence" value="ECO:0007669"/>
    <property type="project" value="UniProtKB-UniPathway"/>
</dbReference>
<dbReference type="UniPathway" id="UPA00070">
    <property type="reaction ID" value="UER00120"/>
</dbReference>
<evidence type="ECO:0000256" key="6">
    <source>
        <dbReference type="ARBA" id="ARBA00022975"/>
    </source>
</evidence>
<feature type="active site" description="For OMPdecase activity" evidence="8">
    <location>
        <position position="96"/>
    </location>
</feature>
<dbReference type="SUPFAM" id="SSF51366">
    <property type="entry name" value="Ribulose-phoshate binding barrel"/>
    <property type="match status" value="1"/>
</dbReference>
<organism evidence="12 13">
    <name type="scientific">Lipomyces starkeyi NRRL Y-11557</name>
    <dbReference type="NCBI Taxonomy" id="675824"/>
    <lineage>
        <taxon>Eukaryota</taxon>
        <taxon>Fungi</taxon>
        <taxon>Dikarya</taxon>
        <taxon>Ascomycota</taxon>
        <taxon>Saccharomycotina</taxon>
        <taxon>Lipomycetes</taxon>
        <taxon>Lipomycetales</taxon>
        <taxon>Lipomycetaceae</taxon>
        <taxon>Lipomyces</taxon>
    </lineage>
</organism>
<dbReference type="InterPro" id="IPR011060">
    <property type="entry name" value="RibuloseP-bd_barrel"/>
</dbReference>
<dbReference type="EMBL" id="KV454295">
    <property type="protein sequence ID" value="ODQ72529.1"/>
    <property type="molecule type" value="Genomic_DNA"/>
</dbReference>
<dbReference type="InterPro" id="IPR001754">
    <property type="entry name" value="OMPdeCOase_dom"/>
</dbReference>
<evidence type="ECO:0000256" key="3">
    <source>
        <dbReference type="ARBA" id="ARBA00012321"/>
    </source>
</evidence>
<evidence type="ECO:0000313" key="13">
    <source>
        <dbReference type="Proteomes" id="UP000094385"/>
    </source>
</evidence>
<sequence length="264" mass="29055">MSPITLKAYEDRIATHPSPLARRLLKIMTDKKTNLCVSLDVDTKDELLRLADTLGPYVCVFKTHVDTIEDYTYESVIVPLVELSKRHNFLIFEDRKFADIGSTVKSQYTSGIFKIVQWAHITNAHALPGPGIVDGLCAGTKDISEERGLLLLAEMSSSGSLATGDYTDKTVDLARRNKLFTFGFIAQNRLGADDEDFIIMTPGVGLDDKGDGLGQQYRTVDDAVSGGSDIIIVGRGIFAKGRDAVAESKRYREAGWKAYTARVK</sequence>
<feature type="binding site" evidence="9">
    <location>
        <position position="62"/>
    </location>
    <ligand>
        <name>substrate</name>
    </ligand>
</feature>
<feature type="binding site" evidence="9">
    <location>
        <position position="215"/>
    </location>
    <ligand>
        <name>substrate</name>
    </ligand>
</feature>
<dbReference type="NCBIfam" id="TIGR01740">
    <property type="entry name" value="pyrF"/>
    <property type="match status" value="1"/>
</dbReference>
<dbReference type="PANTHER" id="PTHR19278:SF9">
    <property type="entry name" value="URIDINE 5'-MONOPHOSPHATE SYNTHASE"/>
    <property type="match status" value="1"/>
</dbReference>
<dbReference type="InterPro" id="IPR013785">
    <property type="entry name" value="Aldolase_TIM"/>
</dbReference>
<dbReference type="GO" id="GO:0006207">
    <property type="term" value="P:'de novo' pyrimidine nucleobase biosynthetic process"/>
    <property type="evidence" value="ECO:0007669"/>
    <property type="project" value="EnsemblFungi"/>
</dbReference>
<keyword evidence="7 10" id="KW-0456">Lyase</keyword>
<feature type="binding site" evidence="9">
    <location>
        <position position="40"/>
    </location>
    <ligand>
        <name>substrate</name>
    </ligand>
</feature>
<dbReference type="STRING" id="675824.A0A1E3Q490"/>
<dbReference type="GO" id="GO:0004590">
    <property type="term" value="F:orotidine-5'-phosphate decarboxylase activity"/>
    <property type="evidence" value="ECO:0007669"/>
    <property type="project" value="UniProtKB-EC"/>
</dbReference>
<evidence type="ECO:0000256" key="5">
    <source>
        <dbReference type="ARBA" id="ARBA00022793"/>
    </source>
</evidence>
<feature type="binding site" evidence="9">
    <location>
        <position position="234"/>
    </location>
    <ligand>
        <name>substrate</name>
    </ligand>
</feature>
<proteinExistence type="inferred from homology"/>
<feature type="binding site" evidence="9">
    <location>
        <position position="235"/>
    </location>
    <ligand>
        <name>substrate</name>
    </ligand>
</feature>
<feature type="active site" description="For OMPdecase activity" evidence="8">
    <location>
        <position position="94"/>
    </location>
</feature>
<keyword evidence="13" id="KW-1185">Reference proteome</keyword>
<dbReference type="SMART" id="SM00934">
    <property type="entry name" value="OMPdecase"/>
    <property type="match status" value="1"/>
</dbReference>
<dbReference type="GO" id="GO:0005829">
    <property type="term" value="C:cytosol"/>
    <property type="evidence" value="ECO:0007669"/>
    <property type="project" value="EnsemblFungi"/>
</dbReference>
<evidence type="ECO:0000256" key="10">
    <source>
        <dbReference type="RuleBase" id="RU000512"/>
    </source>
</evidence>
<evidence type="ECO:0000256" key="7">
    <source>
        <dbReference type="ARBA" id="ARBA00023239"/>
    </source>
</evidence>
<gene>
    <name evidence="12" type="ORF">LIPSTDRAFT_299000</name>
</gene>
<protein>
    <recommendedName>
        <fullName evidence="4 10">Orotidine 5'-phosphate decarboxylase</fullName>
        <ecNumber evidence="3 10">4.1.1.23</ecNumber>
    </recommendedName>
</protein>
<evidence type="ECO:0000313" key="12">
    <source>
        <dbReference type="EMBL" id="ODQ72529.1"/>
    </source>
</evidence>
<dbReference type="OrthoDB" id="10263753at2759"/>
<evidence type="ECO:0000256" key="9">
    <source>
        <dbReference type="PIRSR" id="PIRSR614732-2"/>
    </source>
</evidence>